<protein>
    <submittedName>
        <fullName evidence="1">Uncharacterized protein</fullName>
    </submittedName>
</protein>
<accession>A0A1I0GUG8</accession>
<sequence>MTHLCVLMANYLTGAGQRRTAVIEWNDHGDFRRMEKVCARRENVAGKKEENVFKALGVTYFGRGDADTLAGCMNGPYDDIIIDFGEAAPAPRAEWLRCQVRMMVVSFSEWQLEDASGMMEQNGRPCRSWIYLAAFGSEWTRREVERQLGVPVFRIPFSADAFRIDRNLMRWFEGLL</sequence>
<reference evidence="2" key="1">
    <citation type="submission" date="2016-10" db="EMBL/GenBank/DDBJ databases">
        <authorList>
            <person name="Varghese N."/>
            <person name="Submissions S."/>
        </authorList>
    </citation>
    <scope>NUCLEOTIDE SEQUENCE [LARGE SCALE GENOMIC DNA]</scope>
    <source>
        <strain evidence="2">NLAE-zl-G277</strain>
    </source>
</reference>
<dbReference type="RefSeq" id="WP_092364587.1">
    <property type="nucleotide sequence ID" value="NZ_CAJJSN010000012.1"/>
</dbReference>
<organism evidence="1 2">
    <name type="scientific">Enterocloster lavalensis</name>
    <dbReference type="NCBI Taxonomy" id="460384"/>
    <lineage>
        <taxon>Bacteria</taxon>
        <taxon>Bacillati</taxon>
        <taxon>Bacillota</taxon>
        <taxon>Clostridia</taxon>
        <taxon>Lachnospirales</taxon>
        <taxon>Lachnospiraceae</taxon>
        <taxon>Enterocloster</taxon>
    </lineage>
</organism>
<evidence type="ECO:0000313" key="2">
    <source>
        <dbReference type="Proteomes" id="UP000198508"/>
    </source>
</evidence>
<dbReference type="Proteomes" id="UP000198508">
    <property type="component" value="Unassembled WGS sequence"/>
</dbReference>
<gene>
    <name evidence="1" type="ORF">SAMN05216313_11341</name>
</gene>
<name>A0A1I0GUG8_9FIRM</name>
<dbReference type="GeneID" id="93280566"/>
<proteinExistence type="predicted"/>
<keyword evidence="2" id="KW-1185">Reference proteome</keyword>
<dbReference type="STRING" id="460384.SAMN05216313_11341"/>
<dbReference type="AlphaFoldDB" id="A0A1I0GUG8"/>
<evidence type="ECO:0000313" key="1">
    <source>
        <dbReference type="EMBL" id="SET74828.1"/>
    </source>
</evidence>
<dbReference type="EMBL" id="FOIM01000013">
    <property type="protein sequence ID" value="SET74828.1"/>
    <property type="molecule type" value="Genomic_DNA"/>
</dbReference>